<evidence type="ECO:0000313" key="6">
    <source>
        <dbReference type="EMBL" id="EMB16357.1"/>
    </source>
</evidence>
<dbReference type="FunFam" id="3.40.50.10860:FF:000003">
    <property type="entry name" value="Glutamate dehydrogenase"/>
    <property type="match status" value="1"/>
</dbReference>
<dbReference type="GO" id="GO:0006538">
    <property type="term" value="P:L-glutamate catabolic process"/>
    <property type="evidence" value="ECO:0007669"/>
    <property type="project" value="TreeGrafter"/>
</dbReference>
<proteinExistence type="inferred from homology"/>
<dbReference type="Proteomes" id="UP000011529">
    <property type="component" value="Unassembled WGS sequence"/>
</dbReference>
<comment type="similarity">
    <text evidence="1 3">Belongs to the Glu/Leu/Phe/Val dehydrogenases family.</text>
</comment>
<evidence type="ECO:0000256" key="2">
    <source>
        <dbReference type="ARBA" id="ARBA00023002"/>
    </source>
</evidence>
<protein>
    <submittedName>
        <fullName evidence="6">Glu/Leu/Phe/Val dehydrogenase</fullName>
    </submittedName>
</protein>
<dbReference type="PATRIC" id="fig|1263867.3.peg.2907"/>
<gene>
    <name evidence="6" type="ORF">RE6C_02722</name>
</gene>
<dbReference type="PROSITE" id="PS00074">
    <property type="entry name" value="GLFV_DEHYDROGENASE"/>
    <property type="match status" value="1"/>
</dbReference>
<dbReference type="SUPFAM" id="SSF53223">
    <property type="entry name" value="Aminoacid dehydrogenase-like, N-terminal domain"/>
    <property type="match status" value="1"/>
</dbReference>
<dbReference type="PRINTS" id="PR00082">
    <property type="entry name" value="GLFDHDRGNASE"/>
</dbReference>
<name>M2AUG8_9BACT</name>
<dbReference type="PANTHER" id="PTHR11606">
    <property type="entry name" value="GLUTAMATE DEHYDROGENASE"/>
    <property type="match status" value="1"/>
</dbReference>
<keyword evidence="7" id="KW-1185">Reference proteome</keyword>
<dbReference type="InterPro" id="IPR006095">
    <property type="entry name" value="Glu/Leu/Phe/Val/Trp_DH"/>
</dbReference>
<dbReference type="SUPFAM" id="SSF51735">
    <property type="entry name" value="NAD(P)-binding Rossmann-fold domains"/>
    <property type="match status" value="1"/>
</dbReference>
<dbReference type="InterPro" id="IPR036291">
    <property type="entry name" value="NAD(P)-bd_dom_sf"/>
</dbReference>
<feature type="compositionally biased region" description="Polar residues" evidence="4">
    <location>
        <begin position="1"/>
        <end position="10"/>
    </location>
</feature>
<dbReference type="Gene3D" id="3.40.50.10860">
    <property type="entry name" value="Leucine Dehydrogenase, chain A, domain 1"/>
    <property type="match status" value="1"/>
</dbReference>
<evidence type="ECO:0000256" key="3">
    <source>
        <dbReference type="RuleBase" id="RU004417"/>
    </source>
</evidence>
<dbReference type="GO" id="GO:0004352">
    <property type="term" value="F:glutamate dehydrogenase (NAD+) activity"/>
    <property type="evidence" value="ECO:0007669"/>
    <property type="project" value="TreeGrafter"/>
</dbReference>
<sequence>MGSTSRLSQRTTEKETTMSHRADEEIFQNAIGRLDNAAEFSSIGPEALERLRYPKSMLQVSIPLRMDDGSLRVFQGYRVRHDDTRGPTKGGIRFHPDVHLGEVKALAFWMTCKCAVAGIPFGGGKGGIIVNPKELSRLELERLSRGFIQRVADFIGPETDIPAPDVYTNAMIMGWMMDEYSNIQRRRTPTVITGKPIPLGGSLGRDDATGRGAYYCIKELERLKAWSPPEVRVAVQGFGNAGQHVARLMHADGYRIVAISDSRGGIFRDEGLDIPRAIELKQQRQDLSEVYASRSVCDCPECGCVECHCQPDDAGSGKIITNEELLELDVDILIPAALENQLTAENAERVMAPVIVEVANGPTTTEADAIFNAKETLIVPDILANAGGVTVSYFEWTQNRAGYYWTVEEVHQRLSQIMKREFKLIYELMVTNQIDMRTAAYAHALNRIGEAIESQGTSTSFRLNRQCSRYHDFRQELRFTSHGRTTSVHGRLLASRELPVRGSNLSVRQSAAKGAAADRTHQTQIARPLGHDTWSQSHLRSSQSGHQGTRPQCALCNRSRSRWPGPGREHLSRRHLQRTVLGYFARRRWIATAFQTVLISGWDSQPRRPRNARLDSRGWRAWLRLVTCVRSRVRQS</sequence>
<evidence type="ECO:0000313" key="7">
    <source>
        <dbReference type="Proteomes" id="UP000011529"/>
    </source>
</evidence>
<evidence type="ECO:0000256" key="4">
    <source>
        <dbReference type="SAM" id="MobiDB-lite"/>
    </source>
</evidence>
<evidence type="ECO:0000256" key="1">
    <source>
        <dbReference type="ARBA" id="ARBA00006382"/>
    </source>
</evidence>
<dbReference type="InterPro" id="IPR033524">
    <property type="entry name" value="Glu/Leu/Phe/Val_DH_AS"/>
</dbReference>
<accession>M2AUG8</accession>
<dbReference type="InterPro" id="IPR033922">
    <property type="entry name" value="NAD_bind_Glu_DH"/>
</dbReference>
<reference evidence="6" key="2">
    <citation type="journal article" date="2013" name="Mar. Genomics">
        <title>Expression of sulfatases in Rhodopirellula baltica and the diversity of sulfatases in the genus Rhodopirellula.</title>
        <authorList>
            <person name="Wegner C.E."/>
            <person name="Richter-Heitmann T."/>
            <person name="Klindworth A."/>
            <person name="Klockow C."/>
            <person name="Richter M."/>
            <person name="Achstetter T."/>
            <person name="Glockner F.O."/>
            <person name="Harder J."/>
        </authorList>
    </citation>
    <scope>NUCLEOTIDE SEQUENCE [LARGE SCALE GENOMIC DNA]</scope>
    <source>
        <strain evidence="6">6C</strain>
    </source>
</reference>
<feature type="compositionally biased region" description="Polar residues" evidence="4">
    <location>
        <begin position="533"/>
        <end position="550"/>
    </location>
</feature>
<feature type="region of interest" description="Disordered" evidence="4">
    <location>
        <begin position="1"/>
        <end position="22"/>
    </location>
</feature>
<dbReference type="PANTHER" id="PTHR11606:SF13">
    <property type="entry name" value="GLUTAMATE DEHYDROGENASE 1, MITOCHONDRIAL"/>
    <property type="match status" value="1"/>
</dbReference>
<dbReference type="SMART" id="SM00839">
    <property type="entry name" value="ELFV_dehydrog"/>
    <property type="match status" value="1"/>
</dbReference>
<dbReference type="Gene3D" id="3.40.50.720">
    <property type="entry name" value="NAD(P)-binding Rossmann-like Domain"/>
    <property type="match status" value="1"/>
</dbReference>
<dbReference type="InterPro" id="IPR006096">
    <property type="entry name" value="Glu/Leu/Phe/Val/Trp_DH_C"/>
</dbReference>
<comment type="caution">
    <text evidence="6">The sequence shown here is derived from an EMBL/GenBank/DDBJ whole genome shotgun (WGS) entry which is preliminary data.</text>
</comment>
<dbReference type="InterPro" id="IPR046346">
    <property type="entry name" value="Aminoacid_DH-like_N_sf"/>
</dbReference>
<dbReference type="Pfam" id="PF02812">
    <property type="entry name" value="ELFV_dehydrog_N"/>
    <property type="match status" value="1"/>
</dbReference>
<dbReference type="CDD" id="cd01076">
    <property type="entry name" value="NAD_bind_1_Glu_DH"/>
    <property type="match status" value="1"/>
</dbReference>
<dbReference type="Pfam" id="PF00208">
    <property type="entry name" value="ELFV_dehydrog"/>
    <property type="match status" value="1"/>
</dbReference>
<feature type="compositionally biased region" description="Basic and acidic residues" evidence="4">
    <location>
        <begin position="11"/>
        <end position="22"/>
    </location>
</feature>
<organism evidence="6 7">
    <name type="scientific">Rhodopirellula europaea 6C</name>
    <dbReference type="NCBI Taxonomy" id="1263867"/>
    <lineage>
        <taxon>Bacteria</taxon>
        <taxon>Pseudomonadati</taxon>
        <taxon>Planctomycetota</taxon>
        <taxon>Planctomycetia</taxon>
        <taxon>Pirellulales</taxon>
        <taxon>Pirellulaceae</taxon>
        <taxon>Rhodopirellula</taxon>
    </lineage>
</organism>
<keyword evidence="2 3" id="KW-0560">Oxidoreductase</keyword>
<feature type="domain" description="Glutamate/phenylalanine/leucine/valine/L-tryptophan dehydrogenase C-terminal" evidence="5">
    <location>
        <begin position="202"/>
        <end position="456"/>
    </location>
</feature>
<feature type="region of interest" description="Disordered" evidence="4">
    <location>
        <begin position="533"/>
        <end position="552"/>
    </location>
</feature>
<reference evidence="6" key="1">
    <citation type="submission" date="2012-11" db="EMBL/GenBank/DDBJ databases">
        <title>Permanent draft genomes of Rhodopirellula europaea strain SH398 and 6C.</title>
        <authorList>
            <person name="Richter M."/>
            <person name="Richter-Heitmann T."/>
            <person name="Frank C."/>
            <person name="Harder J."/>
            <person name="Glockner F.O."/>
        </authorList>
    </citation>
    <scope>NUCLEOTIDE SEQUENCE</scope>
    <source>
        <strain evidence="6">6C</strain>
    </source>
</reference>
<evidence type="ECO:0000259" key="5">
    <source>
        <dbReference type="SMART" id="SM00839"/>
    </source>
</evidence>
<dbReference type="EMBL" id="ANMO01000120">
    <property type="protein sequence ID" value="EMB16357.1"/>
    <property type="molecule type" value="Genomic_DNA"/>
</dbReference>
<dbReference type="AlphaFoldDB" id="M2AUG8"/>
<dbReference type="InterPro" id="IPR006097">
    <property type="entry name" value="Glu/Leu/Phe/Val/Trp_DH_dimer"/>
</dbReference>